<gene>
    <name evidence="2" type="ORF">E1293_13435</name>
</gene>
<comment type="caution">
    <text evidence="2">The sequence shown here is derived from an EMBL/GenBank/DDBJ whole genome shotgun (WGS) entry which is preliminary data.</text>
</comment>
<dbReference type="GO" id="GO:0015833">
    <property type="term" value="P:peptide transport"/>
    <property type="evidence" value="ECO:0007669"/>
    <property type="project" value="TreeGrafter"/>
</dbReference>
<dbReference type="Pfam" id="PF00496">
    <property type="entry name" value="SBP_bac_5"/>
    <property type="match status" value="1"/>
</dbReference>
<evidence type="ECO:0000313" key="3">
    <source>
        <dbReference type="Proteomes" id="UP000295578"/>
    </source>
</evidence>
<dbReference type="EMBL" id="SMKY01000047">
    <property type="protein sequence ID" value="TDD84170.1"/>
    <property type="molecule type" value="Genomic_DNA"/>
</dbReference>
<feature type="domain" description="Solute-binding protein family 5" evidence="1">
    <location>
        <begin position="109"/>
        <end position="452"/>
    </location>
</feature>
<dbReference type="InterPro" id="IPR039424">
    <property type="entry name" value="SBP_5"/>
</dbReference>
<dbReference type="InterPro" id="IPR000914">
    <property type="entry name" value="SBP_5_dom"/>
</dbReference>
<dbReference type="Gene3D" id="3.40.190.10">
    <property type="entry name" value="Periplasmic binding protein-like II"/>
    <property type="match status" value="1"/>
</dbReference>
<keyword evidence="3" id="KW-1185">Reference proteome</keyword>
<dbReference type="PIRSF" id="PIRSF002741">
    <property type="entry name" value="MppA"/>
    <property type="match status" value="1"/>
</dbReference>
<dbReference type="GO" id="GO:0043190">
    <property type="term" value="C:ATP-binding cassette (ABC) transporter complex"/>
    <property type="evidence" value="ECO:0007669"/>
    <property type="project" value="InterPro"/>
</dbReference>
<accession>A0A4R5BH09</accession>
<protein>
    <recommendedName>
        <fullName evidence="1">Solute-binding protein family 5 domain-containing protein</fullName>
    </recommendedName>
</protein>
<organism evidence="2 3">
    <name type="scientific">Actinomadura darangshiensis</name>
    <dbReference type="NCBI Taxonomy" id="705336"/>
    <lineage>
        <taxon>Bacteria</taxon>
        <taxon>Bacillati</taxon>
        <taxon>Actinomycetota</taxon>
        <taxon>Actinomycetes</taxon>
        <taxon>Streptosporangiales</taxon>
        <taxon>Thermomonosporaceae</taxon>
        <taxon>Actinomadura</taxon>
    </lineage>
</organism>
<dbReference type="Proteomes" id="UP000295578">
    <property type="component" value="Unassembled WGS sequence"/>
</dbReference>
<dbReference type="GO" id="GO:1904680">
    <property type="term" value="F:peptide transmembrane transporter activity"/>
    <property type="evidence" value="ECO:0007669"/>
    <property type="project" value="TreeGrafter"/>
</dbReference>
<dbReference type="Gene3D" id="3.10.105.10">
    <property type="entry name" value="Dipeptide-binding Protein, Domain 3"/>
    <property type="match status" value="1"/>
</dbReference>
<dbReference type="Gene3D" id="3.90.76.10">
    <property type="entry name" value="Dipeptide-binding Protein, Domain 1"/>
    <property type="match status" value="1"/>
</dbReference>
<dbReference type="AlphaFoldDB" id="A0A4R5BH09"/>
<dbReference type="InterPro" id="IPR030678">
    <property type="entry name" value="Peptide/Ni-bd"/>
</dbReference>
<dbReference type="PANTHER" id="PTHR30290">
    <property type="entry name" value="PERIPLASMIC BINDING COMPONENT OF ABC TRANSPORTER"/>
    <property type="match status" value="1"/>
</dbReference>
<dbReference type="GO" id="GO:0042597">
    <property type="term" value="C:periplasmic space"/>
    <property type="evidence" value="ECO:0007669"/>
    <property type="project" value="UniProtKB-ARBA"/>
</dbReference>
<sequence length="541" mass="57384">MMPNAGCILLLNLGGVRMSLRERVVAPMAVVVAAASLAACGGGGADPAGEAGPISASAAPGDLDTSATLTFADPFQNDTIDPAKNDSGFPTRQLNLVYDRLIGISPSGELVPQLATKWEFANPTTLRLTLRSGVKFQDGAPFDAAAVVKNLDRSREMPDAGPAVSAPAASIKDMKASGTDVVEITLKKPRYSILYDLAQNLGMMISPGSLSGSLDRAAVGAGMYKLVEFKPGVSATYKRWDGYWDAGAVKLAGFVVKSIPDAQTRINALQSGQVTMSLIDESQVDDAKGAGVRVSEKATVSAWTMFLNMTRGGLKNEQVRQALSYAIDRKSLVETLGHGHGEPTVQMFPSTYEAYSKDWPATKYPFDAAKAKELLAGAGYGNGAKFSALILNRPLDKQLGQALQRMVKPAGITLELKVVEPARYSMFTDGEVDMFLGRWGGRADPADTLNSNAGKGGFINPGSGTTPEFQTLMDKIETTPTGDARTKLVQEASALFAQQQLDIPVFARRSIFADNGCVVGFTPYMVGADEYRGVGVRKNCG</sequence>
<evidence type="ECO:0000259" key="1">
    <source>
        <dbReference type="Pfam" id="PF00496"/>
    </source>
</evidence>
<evidence type="ECO:0000313" key="2">
    <source>
        <dbReference type="EMBL" id="TDD84170.1"/>
    </source>
</evidence>
<reference evidence="2 3" key="1">
    <citation type="submission" date="2019-03" db="EMBL/GenBank/DDBJ databases">
        <title>Draft genome sequences of novel Actinobacteria.</title>
        <authorList>
            <person name="Sahin N."/>
            <person name="Ay H."/>
            <person name="Saygin H."/>
        </authorList>
    </citation>
    <scope>NUCLEOTIDE SEQUENCE [LARGE SCALE GENOMIC DNA]</scope>
    <source>
        <strain evidence="2 3">DSM 45941</strain>
    </source>
</reference>
<proteinExistence type="predicted"/>
<name>A0A4R5BH09_9ACTN</name>
<dbReference type="OrthoDB" id="9803988at2"/>
<dbReference type="SUPFAM" id="SSF53850">
    <property type="entry name" value="Periplasmic binding protein-like II"/>
    <property type="match status" value="1"/>
</dbReference>